<keyword evidence="3" id="KW-1185">Reference proteome</keyword>
<dbReference type="EMBL" id="KN846962">
    <property type="protein sequence ID" value="KIW63483.1"/>
    <property type="molecule type" value="Genomic_DNA"/>
</dbReference>
<dbReference type="PANTHER" id="PTHR24148">
    <property type="entry name" value="ANKYRIN REPEAT DOMAIN-CONTAINING PROTEIN 39 HOMOLOG-RELATED"/>
    <property type="match status" value="1"/>
</dbReference>
<dbReference type="HOGENOM" id="CLU_439400_0_0_1"/>
<evidence type="ECO:0000313" key="3">
    <source>
        <dbReference type="Proteomes" id="UP000054266"/>
    </source>
</evidence>
<evidence type="ECO:0000313" key="2">
    <source>
        <dbReference type="EMBL" id="KIW63483.1"/>
    </source>
</evidence>
<dbReference type="AlphaFoldDB" id="A0A0D2F6D9"/>
<accession>A0A0D2F6D9</accession>
<dbReference type="InterPro" id="IPR052895">
    <property type="entry name" value="HetReg/Transcr_Mod"/>
</dbReference>
<proteinExistence type="predicted"/>
<name>A0A0D2F6D9_9EURO</name>
<protein>
    <submittedName>
        <fullName evidence="2">Uncharacterized protein</fullName>
    </submittedName>
</protein>
<sequence length="622" mass="71239">MPPIPYSKDISLTSGLGPSASEYYSYAPLPTATSIRVLEWPKDVVPTADLRCKLRIIDLEDPKRPPYYCISYTWGAADGIDAEDAESMQSLFTNTIVCEDQLLRITENAHSALAELRWRGQANLYWLDATVVWLRESDGTTSTFYDEHCDIYHKREWSDYEQSRWSELSRGQGLTEFLALIPLPAQLVHAERVQAFFARNWFQRLWVIQEVVLAKNLWILCGSFMFNWQELVKPTNQYARRIALLGRSDATERALRGLDTLRLICALRGESYGFKSLAATALGPPSRLEDYYSTLIILIQTLVPSSATDARDRFYAPMALANYLCNPDPGLNFTPDYSKTAETTFHDAAVFMLRQMAVPSFISLCKPRNPNKARSLPSWVPDLRDISAQKPLSLLTDCNATASWDGFSNSVDHHISGIHLTVHGRGFGTIANVLSSDTNLADMDVLNLLSFASETRSSRSRRRRLSSTGCSTAHASPEYSLWETLTANRHITSSSERREHRRESDQLELGPFSLWLRFKVLLDLYRGVLSIEDMRRLLKKAIAREAELTESLLRAEERSPHHGRHHSIYRSKLNHLEFYLEMIEDLFPQQLSFEDLALLNQRLNIFWQYIRWEDLWLNPSEP</sequence>
<evidence type="ECO:0000256" key="1">
    <source>
        <dbReference type="SAM" id="Coils"/>
    </source>
</evidence>
<keyword evidence="1" id="KW-0175">Coiled coil</keyword>
<reference evidence="2 3" key="1">
    <citation type="submission" date="2015-01" db="EMBL/GenBank/DDBJ databases">
        <title>The Genome Sequence of Capronia semiimmersa CBS27337.</title>
        <authorList>
            <consortium name="The Broad Institute Genomics Platform"/>
            <person name="Cuomo C."/>
            <person name="de Hoog S."/>
            <person name="Gorbushina A."/>
            <person name="Stielow B."/>
            <person name="Teixiera M."/>
            <person name="Abouelleil A."/>
            <person name="Chapman S.B."/>
            <person name="Priest M."/>
            <person name="Young S.K."/>
            <person name="Wortman J."/>
            <person name="Nusbaum C."/>
            <person name="Birren B."/>
        </authorList>
    </citation>
    <scope>NUCLEOTIDE SEQUENCE [LARGE SCALE GENOMIC DNA]</scope>
    <source>
        <strain evidence="2 3">CBS 27337</strain>
    </source>
</reference>
<dbReference type="STRING" id="5601.A0A0D2F6D9"/>
<dbReference type="Proteomes" id="UP000054266">
    <property type="component" value="Unassembled WGS sequence"/>
</dbReference>
<dbReference type="PANTHER" id="PTHR24148:SF64">
    <property type="entry name" value="HETEROKARYON INCOMPATIBILITY DOMAIN-CONTAINING PROTEIN"/>
    <property type="match status" value="1"/>
</dbReference>
<organism evidence="2 3">
    <name type="scientific">Phialophora macrospora</name>
    <dbReference type="NCBI Taxonomy" id="1851006"/>
    <lineage>
        <taxon>Eukaryota</taxon>
        <taxon>Fungi</taxon>
        <taxon>Dikarya</taxon>
        <taxon>Ascomycota</taxon>
        <taxon>Pezizomycotina</taxon>
        <taxon>Eurotiomycetes</taxon>
        <taxon>Chaetothyriomycetidae</taxon>
        <taxon>Chaetothyriales</taxon>
        <taxon>Herpotrichiellaceae</taxon>
        <taxon>Phialophora</taxon>
    </lineage>
</organism>
<feature type="coiled-coil region" evidence="1">
    <location>
        <begin position="531"/>
        <end position="558"/>
    </location>
</feature>
<gene>
    <name evidence="2" type="ORF">PV04_10315</name>
</gene>